<evidence type="ECO:0000259" key="6">
    <source>
        <dbReference type="SMART" id="SM00852"/>
    </source>
</evidence>
<dbReference type="PANTHER" id="PTHR10192">
    <property type="entry name" value="MOLYBDOPTERIN BIOSYNTHESIS PROTEIN"/>
    <property type="match status" value="1"/>
</dbReference>
<dbReference type="Pfam" id="PF00994">
    <property type="entry name" value="MoCF_biosynth"/>
    <property type="match status" value="1"/>
</dbReference>
<dbReference type="Gene3D" id="3.90.105.10">
    <property type="entry name" value="Molybdopterin biosynthesis moea protein, domain 2"/>
    <property type="match status" value="1"/>
</dbReference>
<dbReference type="Proteomes" id="UP001595690">
    <property type="component" value="Unassembled WGS sequence"/>
</dbReference>
<evidence type="ECO:0000256" key="3">
    <source>
        <dbReference type="ARBA" id="ARBA00022505"/>
    </source>
</evidence>
<comment type="catalytic activity">
    <reaction evidence="4">
        <text>adenylyl-molybdopterin + molybdate = Mo-molybdopterin + AMP + H(+)</text>
        <dbReference type="Rhea" id="RHEA:35047"/>
        <dbReference type="ChEBI" id="CHEBI:15378"/>
        <dbReference type="ChEBI" id="CHEBI:36264"/>
        <dbReference type="ChEBI" id="CHEBI:62727"/>
        <dbReference type="ChEBI" id="CHEBI:71302"/>
        <dbReference type="ChEBI" id="CHEBI:456215"/>
        <dbReference type="EC" id="2.10.1.1"/>
    </reaction>
</comment>
<gene>
    <name evidence="7" type="ORF">ACFOWZ_26285</name>
</gene>
<keyword evidence="5" id="KW-0460">Magnesium</keyword>
<accession>A0ABV8BZB5</accession>
<dbReference type="InterPro" id="IPR005110">
    <property type="entry name" value="MoeA_linker/N"/>
</dbReference>
<dbReference type="SUPFAM" id="SSF63882">
    <property type="entry name" value="MoeA N-terminal region -like"/>
    <property type="match status" value="1"/>
</dbReference>
<comment type="similarity">
    <text evidence="2 5">Belongs to the MoeA family.</text>
</comment>
<dbReference type="EC" id="2.10.1.1" evidence="5"/>
<dbReference type="Gene3D" id="3.40.980.10">
    <property type="entry name" value="MoaB/Mog-like domain"/>
    <property type="match status" value="1"/>
</dbReference>
<dbReference type="PANTHER" id="PTHR10192:SF5">
    <property type="entry name" value="GEPHYRIN"/>
    <property type="match status" value="1"/>
</dbReference>
<name>A0ABV8BZB5_9PSEU</name>
<dbReference type="InterPro" id="IPR036425">
    <property type="entry name" value="MoaB/Mog-like_dom_sf"/>
</dbReference>
<keyword evidence="5" id="KW-0808">Transferase</keyword>
<dbReference type="SMART" id="SM00852">
    <property type="entry name" value="MoCF_biosynth"/>
    <property type="match status" value="1"/>
</dbReference>
<proteinExistence type="inferred from homology"/>
<evidence type="ECO:0000256" key="1">
    <source>
        <dbReference type="ARBA" id="ARBA00002901"/>
    </source>
</evidence>
<evidence type="ECO:0000256" key="2">
    <source>
        <dbReference type="ARBA" id="ARBA00010763"/>
    </source>
</evidence>
<keyword evidence="8" id="KW-1185">Reference proteome</keyword>
<dbReference type="CDD" id="cd00887">
    <property type="entry name" value="MoeA"/>
    <property type="match status" value="1"/>
</dbReference>
<dbReference type="Gene3D" id="2.40.340.10">
    <property type="entry name" value="MoeA, C-terminal, domain IV"/>
    <property type="match status" value="1"/>
</dbReference>
<dbReference type="Gene3D" id="2.170.190.11">
    <property type="entry name" value="Molybdopterin biosynthesis moea protein, domain 3"/>
    <property type="match status" value="1"/>
</dbReference>
<sequence length="413" mass="42294">MTWPLARRTAREAVKPLEAVELALPDAVGFALASGVRALADQPTCDTSAMDGYAVAGPGPGPWTVAGRVAAGDPVPDTTLQSGEAFGVATGAPVPAGSDLVIPVERCTVEGSRLVEQAQCQHSGCRHSGCQHPVPAQVGKNIRRRGEDWSAGDELVPAGSAVSPAVLGLAAGAGHDTLLVHRRPRVAVIVTGDELLHAGPPRPGRVRDAIGPMLPGLLMGADLIGTNHVRDDPSALGDALTTHRRVSPPALTSATQADVLVTCGATSVGPADHLRRVLHDLDAEILVSGVACRPGHPMLLATLPDGRCVVGLPGNPFAAFAAVLTLLQPLLSTLGGHAPHPPITARLTQVEAHPRDTRLVPVTRRGDNAMPVGHDRPGSLWGAALADALAVVPPGHQGGEVELISAQAGQVPV</sequence>
<organism evidence="7 8">
    <name type="scientific">Lentzea rhizosphaerae</name>
    <dbReference type="NCBI Taxonomy" id="2041025"/>
    <lineage>
        <taxon>Bacteria</taxon>
        <taxon>Bacillati</taxon>
        <taxon>Actinomycetota</taxon>
        <taxon>Actinomycetes</taxon>
        <taxon>Pseudonocardiales</taxon>
        <taxon>Pseudonocardiaceae</taxon>
        <taxon>Lentzea</taxon>
    </lineage>
</organism>
<dbReference type="RefSeq" id="WP_382376550.1">
    <property type="nucleotide sequence ID" value="NZ_JBHRZI010000021.1"/>
</dbReference>
<dbReference type="Pfam" id="PF03453">
    <property type="entry name" value="MoeA_N"/>
    <property type="match status" value="1"/>
</dbReference>
<comment type="cofactor">
    <cofactor evidence="5">
        <name>Mg(2+)</name>
        <dbReference type="ChEBI" id="CHEBI:18420"/>
    </cofactor>
</comment>
<dbReference type="InterPro" id="IPR001453">
    <property type="entry name" value="MoaB/Mog_dom"/>
</dbReference>
<keyword evidence="5" id="KW-0501">Molybdenum cofactor biosynthesis</keyword>
<keyword evidence="5" id="KW-0479">Metal-binding</keyword>
<comment type="function">
    <text evidence="1 5">Catalyzes the insertion of molybdate into adenylated molybdopterin with the concomitant release of AMP.</text>
</comment>
<comment type="pathway">
    <text evidence="5">Cofactor biosynthesis; molybdopterin biosynthesis.</text>
</comment>
<dbReference type="InterPro" id="IPR036688">
    <property type="entry name" value="MoeA_C_domain_IV_sf"/>
</dbReference>
<evidence type="ECO:0000256" key="4">
    <source>
        <dbReference type="ARBA" id="ARBA00047317"/>
    </source>
</evidence>
<evidence type="ECO:0000313" key="8">
    <source>
        <dbReference type="Proteomes" id="UP001595690"/>
    </source>
</evidence>
<reference evidence="8" key="1">
    <citation type="journal article" date="2019" name="Int. J. Syst. Evol. Microbiol.">
        <title>The Global Catalogue of Microorganisms (GCM) 10K type strain sequencing project: providing services to taxonomists for standard genome sequencing and annotation.</title>
        <authorList>
            <consortium name="The Broad Institute Genomics Platform"/>
            <consortium name="The Broad Institute Genome Sequencing Center for Infectious Disease"/>
            <person name="Wu L."/>
            <person name="Ma J."/>
        </authorList>
    </citation>
    <scope>NUCLEOTIDE SEQUENCE [LARGE SCALE GENOMIC DNA]</scope>
    <source>
        <strain evidence="8">CGMCC 4.7405</strain>
    </source>
</reference>
<dbReference type="InterPro" id="IPR036135">
    <property type="entry name" value="MoeA_linker/N_sf"/>
</dbReference>
<dbReference type="InterPro" id="IPR038987">
    <property type="entry name" value="MoeA-like"/>
</dbReference>
<evidence type="ECO:0000313" key="7">
    <source>
        <dbReference type="EMBL" id="MFC3895004.1"/>
    </source>
</evidence>
<keyword evidence="3 5" id="KW-0500">Molybdenum</keyword>
<dbReference type="EMBL" id="JBHRZI010000021">
    <property type="protein sequence ID" value="MFC3895004.1"/>
    <property type="molecule type" value="Genomic_DNA"/>
</dbReference>
<feature type="domain" description="MoaB/Mog" evidence="6">
    <location>
        <begin position="187"/>
        <end position="333"/>
    </location>
</feature>
<comment type="caution">
    <text evidence="7">The sequence shown here is derived from an EMBL/GenBank/DDBJ whole genome shotgun (WGS) entry which is preliminary data.</text>
</comment>
<dbReference type="SUPFAM" id="SSF53218">
    <property type="entry name" value="Molybdenum cofactor biosynthesis proteins"/>
    <property type="match status" value="1"/>
</dbReference>
<evidence type="ECO:0000256" key="5">
    <source>
        <dbReference type="RuleBase" id="RU365090"/>
    </source>
</evidence>
<protein>
    <recommendedName>
        <fullName evidence="5">Molybdopterin molybdenumtransferase</fullName>
        <ecNumber evidence="5">2.10.1.1</ecNumber>
    </recommendedName>
</protein>